<name>A0A2K1ING8_PHYPA</name>
<keyword evidence="4" id="KW-1185">Reference proteome</keyword>
<feature type="region of interest" description="Disordered" evidence="1">
    <location>
        <begin position="1"/>
        <end position="50"/>
    </location>
</feature>
<feature type="compositionally biased region" description="Low complexity" evidence="1">
    <location>
        <begin position="27"/>
        <end position="39"/>
    </location>
</feature>
<gene>
    <name evidence="2" type="ORF">PHYPA_027130</name>
</gene>
<organism evidence="2">
    <name type="scientific">Physcomitrium patens</name>
    <name type="common">Spreading-leaved earth moss</name>
    <name type="synonym">Physcomitrella patens</name>
    <dbReference type="NCBI Taxonomy" id="3218"/>
    <lineage>
        <taxon>Eukaryota</taxon>
        <taxon>Viridiplantae</taxon>
        <taxon>Streptophyta</taxon>
        <taxon>Embryophyta</taxon>
        <taxon>Bryophyta</taxon>
        <taxon>Bryophytina</taxon>
        <taxon>Bryopsida</taxon>
        <taxon>Funariidae</taxon>
        <taxon>Funariales</taxon>
        <taxon>Funariaceae</taxon>
        <taxon>Physcomitrium</taxon>
    </lineage>
</organism>
<reference evidence="2 4" key="1">
    <citation type="journal article" date="2008" name="Science">
        <title>The Physcomitrella genome reveals evolutionary insights into the conquest of land by plants.</title>
        <authorList>
            <person name="Rensing S."/>
            <person name="Lang D."/>
            <person name="Zimmer A."/>
            <person name="Terry A."/>
            <person name="Salamov A."/>
            <person name="Shapiro H."/>
            <person name="Nishiyama T."/>
            <person name="Perroud P.-F."/>
            <person name="Lindquist E."/>
            <person name="Kamisugi Y."/>
            <person name="Tanahashi T."/>
            <person name="Sakakibara K."/>
            <person name="Fujita T."/>
            <person name="Oishi K."/>
            <person name="Shin-I T."/>
            <person name="Kuroki Y."/>
            <person name="Toyoda A."/>
            <person name="Suzuki Y."/>
            <person name="Hashimoto A."/>
            <person name="Yamaguchi K."/>
            <person name="Sugano A."/>
            <person name="Kohara Y."/>
            <person name="Fujiyama A."/>
            <person name="Anterola A."/>
            <person name="Aoki S."/>
            <person name="Ashton N."/>
            <person name="Barbazuk W.B."/>
            <person name="Barker E."/>
            <person name="Bennetzen J."/>
            <person name="Bezanilla M."/>
            <person name="Blankenship R."/>
            <person name="Cho S.H."/>
            <person name="Dutcher S."/>
            <person name="Estelle M."/>
            <person name="Fawcett J.A."/>
            <person name="Gundlach H."/>
            <person name="Hanada K."/>
            <person name="Heyl A."/>
            <person name="Hicks K.A."/>
            <person name="Hugh J."/>
            <person name="Lohr M."/>
            <person name="Mayer K."/>
            <person name="Melkozernov A."/>
            <person name="Murata T."/>
            <person name="Nelson D."/>
            <person name="Pils B."/>
            <person name="Prigge M."/>
            <person name="Reiss B."/>
            <person name="Renner T."/>
            <person name="Rombauts S."/>
            <person name="Rushton P."/>
            <person name="Sanderfoot A."/>
            <person name="Schween G."/>
            <person name="Shiu S.-H."/>
            <person name="Stueber K."/>
            <person name="Theodoulou F.L."/>
            <person name="Tu H."/>
            <person name="Van de Peer Y."/>
            <person name="Verrier P.J."/>
            <person name="Waters E."/>
            <person name="Wood A."/>
            <person name="Yang L."/>
            <person name="Cove D."/>
            <person name="Cuming A."/>
            <person name="Hasebe M."/>
            <person name="Lucas S."/>
            <person name="Mishler D.B."/>
            <person name="Reski R."/>
            <person name="Grigoriev I."/>
            <person name="Quatrano R.S."/>
            <person name="Boore J.L."/>
        </authorList>
    </citation>
    <scope>NUCLEOTIDE SEQUENCE [LARGE SCALE GENOMIC DNA]</scope>
    <source>
        <strain evidence="3 4">cv. Gransden 2004</strain>
    </source>
</reference>
<evidence type="ECO:0000313" key="3">
    <source>
        <dbReference type="EnsemblPlants" id="PAC:32904665.CDS.1"/>
    </source>
</evidence>
<dbReference type="Gramene" id="Pp3c22_14160V3.1">
    <property type="protein sequence ID" value="PAC:32904665.CDS.1"/>
    <property type="gene ID" value="Pp3c22_14160"/>
</dbReference>
<dbReference type="EnsemblPlants" id="Pp3c22_14160V3.1">
    <property type="protein sequence ID" value="PAC:32904665.CDS.1"/>
    <property type="gene ID" value="Pp3c22_14160"/>
</dbReference>
<evidence type="ECO:0000313" key="4">
    <source>
        <dbReference type="Proteomes" id="UP000006727"/>
    </source>
</evidence>
<dbReference type="AlphaFoldDB" id="A0A2K1ING8"/>
<accession>A0A2K1ING8</accession>
<reference evidence="3" key="3">
    <citation type="submission" date="2020-12" db="UniProtKB">
        <authorList>
            <consortium name="EnsemblPlants"/>
        </authorList>
    </citation>
    <scope>IDENTIFICATION</scope>
</reference>
<reference evidence="2 4" key="2">
    <citation type="journal article" date="2018" name="Plant J.">
        <title>The Physcomitrella patens chromosome-scale assembly reveals moss genome structure and evolution.</title>
        <authorList>
            <person name="Lang D."/>
            <person name="Ullrich K.K."/>
            <person name="Murat F."/>
            <person name="Fuchs J."/>
            <person name="Jenkins J."/>
            <person name="Haas F.B."/>
            <person name="Piednoel M."/>
            <person name="Gundlach H."/>
            <person name="Van Bel M."/>
            <person name="Meyberg R."/>
            <person name="Vives C."/>
            <person name="Morata J."/>
            <person name="Symeonidi A."/>
            <person name="Hiss M."/>
            <person name="Muchero W."/>
            <person name="Kamisugi Y."/>
            <person name="Saleh O."/>
            <person name="Blanc G."/>
            <person name="Decker E.L."/>
            <person name="van Gessel N."/>
            <person name="Grimwood J."/>
            <person name="Hayes R.D."/>
            <person name="Graham S.W."/>
            <person name="Gunter L.E."/>
            <person name="McDaniel S.F."/>
            <person name="Hoernstein S.N.W."/>
            <person name="Larsson A."/>
            <person name="Li F.W."/>
            <person name="Perroud P.F."/>
            <person name="Phillips J."/>
            <person name="Ranjan P."/>
            <person name="Rokshar D.S."/>
            <person name="Rothfels C.J."/>
            <person name="Schneider L."/>
            <person name="Shu S."/>
            <person name="Stevenson D.W."/>
            <person name="Thummler F."/>
            <person name="Tillich M."/>
            <person name="Villarreal Aguilar J.C."/>
            <person name="Widiez T."/>
            <person name="Wong G.K."/>
            <person name="Wymore A."/>
            <person name="Zhang Y."/>
            <person name="Zimmer A.D."/>
            <person name="Quatrano R.S."/>
            <person name="Mayer K.F.X."/>
            <person name="Goodstein D."/>
            <person name="Casacuberta J.M."/>
            <person name="Vandepoele K."/>
            <person name="Reski R."/>
            <person name="Cuming A.C."/>
            <person name="Tuskan G.A."/>
            <person name="Maumus F."/>
            <person name="Salse J."/>
            <person name="Schmutz J."/>
            <person name="Rensing S.A."/>
        </authorList>
    </citation>
    <scope>NUCLEOTIDE SEQUENCE [LARGE SCALE GENOMIC DNA]</scope>
    <source>
        <strain evidence="3 4">cv. Gransden 2004</strain>
    </source>
</reference>
<dbReference type="EMBL" id="ABEU02000022">
    <property type="protein sequence ID" value="PNR30814.1"/>
    <property type="molecule type" value="Genomic_DNA"/>
</dbReference>
<dbReference type="PaxDb" id="3218-PP1S71_329V6.1"/>
<evidence type="ECO:0000313" key="2">
    <source>
        <dbReference type="EMBL" id="PNR30814.1"/>
    </source>
</evidence>
<protein>
    <submittedName>
        <fullName evidence="2 3">Uncharacterized protein</fullName>
    </submittedName>
</protein>
<dbReference type="InParanoid" id="A0A2K1ING8"/>
<dbReference type="Proteomes" id="UP000006727">
    <property type="component" value="Chromosome 22"/>
</dbReference>
<proteinExistence type="predicted"/>
<sequence>MLSRDNNRGGDMASKRIHSPRHKKATNSSSRGGNSISSSLCAEMDAGVGA</sequence>
<evidence type="ECO:0000256" key="1">
    <source>
        <dbReference type="SAM" id="MobiDB-lite"/>
    </source>
</evidence>
<feature type="compositionally biased region" description="Basic residues" evidence="1">
    <location>
        <begin position="15"/>
        <end position="25"/>
    </location>
</feature>